<evidence type="ECO:0000313" key="3">
    <source>
        <dbReference type="EMBL" id="PXX78933.1"/>
    </source>
</evidence>
<protein>
    <submittedName>
        <fullName evidence="3">Uncharacterized protein</fullName>
    </submittedName>
</protein>
<evidence type="ECO:0000313" key="4">
    <source>
        <dbReference type="Proteomes" id="UP000247612"/>
    </source>
</evidence>
<gene>
    <name evidence="3" type="ORF">DES51_10650</name>
    <name evidence="2" type="ORF">MQE39_05305</name>
</gene>
<sequence>MNETEDLRNLLARAKEDGQEFYVSSLENMIEVLMEKVDRLTLENQELKRGELALDEYHLRFFEEAYLPDPDNFSEEKITSYLLVHDEHYRIAFEELLVYGYLRKPAKDSLIRLYTVPNEKKMKLLSALKKRLPKSE</sequence>
<feature type="coiled-coil region" evidence="1">
    <location>
        <begin position="23"/>
        <end position="50"/>
    </location>
</feature>
<name>A0A318L072_9FIRM</name>
<dbReference type="RefSeq" id="WP_022937421.1">
    <property type="nucleotide sequence ID" value="NZ_BAABZA010000001.1"/>
</dbReference>
<reference evidence="2" key="2">
    <citation type="submission" date="2022-03" db="EMBL/GenBank/DDBJ databases">
        <title>First case of bacteraemia caused by Dielma fastidiosa in a patient hospitalised with diverticulitis.</title>
        <authorList>
            <person name="Forman-Ankjaer B."/>
            <person name="Hvid-Jensen F."/>
            <person name="Kobel C.M."/>
            <person name="Greve T."/>
        </authorList>
    </citation>
    <scope>NUCLEOTIDE SEQUENCE</scope>
    <source>
        <strain evidence="2">AUH_DF_2021</strain>
    </source>
</reference>
<organism evidence="3 4">
    <name type="scientific">Dielma fastidiosa</name>
    <dbReference type="NCBI Taxonomy" id="1034346"/>
    <lineage>
        <taxon>Bacteria</taxon>
        <taxon>Bacillati</taxon>
        <taxon>Bacillota</taxon>
        <taxon>Erysipelotrichia</taxon>
        <taxon>Erysipelotrichales</taxon>
        <taxon>Erysipelotrichaceae</taxon>
        <taxon>Dielma</taxon>
    </lineage>
</organism>
<dbReference type="GeneID" id="94439726"/>
<evidence type="ECO:0000313" key="2">
    <source>
        <dbReference type="EMBL" id="MDY5167539.1"/>
    </source>
</evidence>
<dbReference type="Proteomes" id="UP000247612">
    <property type="component" value="Unassembled WGS sequence"/>
</dbReference>
<reference evidence="3 4" key="1">
    <citation type="submission" date="2018-05" db="EMBL/GenBank/DDBJ databases">
        <title>Genomic Encyclopedia of Type Strains, Phase IV (KMG-IV): sequencing the most valuable type-strain genomes for metagenomic binning, comparative biology and taxonomic classification.</title>
        <authorList>
            <person name="Goeker M."/>
        </authorList>
    </citation>
    <scope>NUCLEOTIDE SEQUENCE [LARGE SCALE GENOMIC DNA]</scope>
    <source>
        <strain evidence="3 4">JC118</strain>
    </source>
</reference>
<dbReference type="STRING" id="1034346.GCA_000313565_01106"/>
<evidence type="ECO:0000256" key="1">
    <source>
        <dbReference type="SAM" id="Coils"/>
    </source>
</evidence>
<accession>A0A318L072</accession>
<keyword evidence="1" id="KW-0175">Coiled coil</keyword>
<dbReference type="Proteomes" id="UP001276902">
    <property type="component" value="Unassembled WGS sequence"/>
</dbReference>
<proteinExistence type="predicted"/>
<dbReference type="EMBL" id="JALDAW010000011">
    <property type="protein sequence ID" value="MDY5167539.1"/>
    <property type="molecule type" value="Genomic_DNA"/>
</dbReference>
<keyword evidence="4" id="KW-1185">Reference proteome</keyword>
<comment type="caution">
    <text evidence="3">The sequence shown here is derived from an EMBL/GenBank/DDBJ whole genome shotgun (WGS) entry which is preliminary data.</text>
</comment>
<dbReference type="OrthoDB" id="9868026at2"/>
<dbReference type="AlphaFoldDB" id="A0A318L072"/>
<dbReference type="EMBL" id="QJKH01000006">
    <property type="protein sequence ID" value="PXX78933.1"/>
    <property type="molecule type" value="Genomic_DNA"/>
</dbReference>